<evidence type="ECO:0000256" key="3">
    <source>
        <dbReference type="ARBA" id="ARBA00022490"/>
    </source>
</evidence>
<comment type="function">
    <text evidence="8">Catalyzes the transfer of the enolpyruvyl moiety of phosphoenolpyruvate (PEP) to the 5-hydroxyl of shikimate-3-phosphate (S3P) to produce enolpyruvyl shikimate-3-phosphate and inorganic phosphate.</text>
</comment>
<dbReference type="GO" id="GO:0009073">
    <property type="term" value="P:aromatic amino acid family biosynthetic process"/>
    <property type="evidence" value="ECO:0007669"/>
    <property type="project" value="UniProtKB-KW"/>
</dbReference>
<protein>
    <recommendedName>
        <fullName evidence="8">3-phosphoshikimate 1-carboxyvinyltransferase</fullName>
        <ecNumber evidence="8">2.5.1.19</ecNumber>
    </recommendedName>
    <alternativeName>
        <fullName evidence="8">5-enolpyruvylshikimate-3-phosphate synthase</fullName>
        <shortName evidence="8">EPSP synthase</shortName>
        <shortName evidence="8">EPSPS</shortName>
    </alternativeName>
</protein>
<feature type="binding site" evidence="8">
    <location>
        <position position="121"/>
    </location>
    <ligand>
        <name>phosphoenolpyruvate</name>
        <dbReference type="ChEBI" id="CHEBI:58702"/>
    </ligand>
</feature>
<dbReference type="GO" id="GO:0008652">
    <property type="term" value="P:amino acid biosynthetic process"/>
    <property type="evidence" value="ECO:0007669"/>
    <property type="project" value="UniProtKB-KW"/>
</dbReference>
<feature type="binding site" evidence="8">
    <location>
        <position position="169"/>
    </location>
    <ligand>
        <name>phosphoenolpyruvate</name>
        <dbReference type="ChEBI" id="CHEBI:58702"/>
    </ligand>
</feature>
<dbReference type="InterPro" id="IPR001986">
    <property type="entry name" value="Enolpyruvate_Tfrase_dom"/>
</dbReference>
<comment type="subcellular location">
    <subcellularLocation>
        <location evidence="8">Cytoplasm</location>
    </subcellularLocation>
</comment>
<dbReference type="InterPro" id="IPR013792">
    <property type="entry name" value="RNA3'P_cycl/enolpyr_Trfase_a/b"/>
</dbReference>
<dbReference type="FunFam" id="3.65.10.10:FF:000005">
    <property type="entry name" value="3-phosphoshikimate 1-carboxyvinyltransferase"/>
    <property type="match status" value="1"/>
</dbReference>
<gene>
    <name evidence="8 10" type="primary">aroA</name>
    <name evidence="10" type="ORF">FJZ47_21120</name>
</gene>
<feature type="binding site" evidence="8">
    <location>
        <position position="385"/>
    </location>
    <ligand>
        <name>phosphoenolpyruvate</name>
        <dbReference type="ChEBI" id="CHEBI:58702"/>
    </ligand>
</feature>
<dbReference type="InterPro" id="IPR006264">
    <property type="entry name" value="EPSP_synthase"/>
</dbReference>
<evidence type="ECO:0000313" key="10">
    <source>
        <dbReference type="EMBL" id="MBM3226274.1"/>
    </source>
</evidence>
<dbReference type="PROSITE" id="PS00885">
    <property type="entry name" value="EPSP_SYNTHASE_2"/>
    <property type="match status" value="1"/>
</dbReference>
<dbReference type="CDD" id="cd01556">
    <property type="entry name" value="EPSP_synthase"/>
    <property type="match status" value="1"/>
</dbReference>
<keyword evidence="4 8" id="KW-0028">Amino-acid biosynthesis</keyword>
<comment type="catalytic activity">
    <reaction evidence="7">
        <text>3-phosphoshikimate + phosphoenolpyruvate = 5-O-(1-carboxyvinyl)-3-phosphoshikimate + phosphate</text>
        <dbReference type="Rhea" id="RHEA:21256"/>
        <dbReference type="ChEBI" id="CHEBI:43474"/>
        <dbReference type="ChEBI" id="CHEBI:57701"/>
        <dbReference type="ChEBI" id="CHEBI:58702"/>
        <dbReference type="ChEBI" id="CHEBI:145989"/>
        <dbReference type="EC" id="2.5.1.19"/>
    </reaction>
    <physiologicalReaction direction="left-to-right" evidence="7">
        <dbReference type="Rhea" id="RHEA:21257"/>
    </physiologicalReaction>
</comment>
<feature type="binding site" evidence="8">
    <location>
        <position position="334"/>
    </location>
    <ligand>
        <name>3-phosphoshikimate</name>
        <dbReference type="ChEBI" id="CHEBI:145989"/>
    </ligand>
</feature>
<feature type="binding site" evidence="8">
    <location>
        <position position="22"/>
    </location>
    <ligand>
        <name>phosphoenolpyruvate</name>
        <dbReference type="ChEBI" id="CHEBI:58702"/>
    </ligand>
</feature>
<evidence type="ECO:0000256" key="5">
    <source>
        <dbReference type="ARBA" id="ARBA00022679"/>
    </source>
</evidence>
<dbReference type="SUPFAM" id="SSF55205">
    <property type="entry name" value="EPT/RTPC-like"/>
    <property type="match status" value="1"/>
</dbReference>
<evidence type="ECO:0000313" key="11">
    <source>
        <dbReference type="Proteomes" id="UP000712673"/>
    </source>
</evidence>
<dbReference type="NCBIfam" id="TIGR01356">
    <property type="entry name" value="aroA"/>
    <property type="match status" value="1"/>
</dbReference>
<comment type="caution">
    <text evidence="10">The sequence shown here is derived from an EMBL/GenBank/DDBJ whole genome shotgun (WGS) entry which is preliminary data.</text>
</comment>
<feature type="binding site" evidence="8">
    <location>
        <position position="27"/>
    </location>
    <ligand>
        <name>3-phosphoshikimate</name>
        <dbReference type="ChEBI" id="CHEBI:145989"/>
    </ligand>
</feature>
<dbReference type="PROSITE" id="PS00104">
    <property type="entry name" value="EPSP_SYNTHASE_1"/>
    <property type="match status" value="1"/>
</dbReference>
<feature type="binding site" evidence="8">
    <location>
        <position position="195"/>
    </location>
    <ligand>
        <name>3-phosphoshikimate</name>
        <dbReference type="ChEBI" id="CHEBI:145989"/>
    </ligand>
</feature>
<feature type="binding site" evidence="8">
    <location>
        <position position="167"/>
    </location>
    <ligand>
        <name>3-phosphoshikimate</name>
        <dbReference type="ChEBI" id="CHEBI:145989"/>
    </ligand>
</feature>
<comment type="subunit">
    <text evidence="8">Monomer.</text>
</comment>
<feature type="binding site" evidence="8">
    <location>
        <position position="169"/>
    </location>
    <ligand>
        <name>3-phosphoshikimate</name>
        <dbReference type="ChEBI" id="CHEBI:145989"/>
    </ligand>
</feature>
<evidence type="ECO:0000256" key="4">
    <source>
        <dbReference type="ARBA" id="ARBA00022605"/>
    </source>
</evidence>
<dbReference type="PANTHER" id="PTHR21090:SF5">
    <property type="entry name" value="PENTAFUNCTIONAL AROM POLYPEPTIDE"/>
    <property type="match status" value="1"/>
</dbReference>
<dbReference type="PANTHER" id="PTHR21090">
    <property type="entry name" value="AROM/DEHYDROQUINATE SYNTHASE"/>
    <property type="match status" value="1"/>
</dbReference>
<feature type="binding site" evidence="8">
    <location>
        <position position="410"/>
    </location>
    <ligand>
        <name>phosphoenolpyruvate</name>
        <dbReference type="ChEBI" id="CHEBI:58702"/>
    </ligand>
</feature>
<dbReference type="InterPro" id="IPR023193">
    <property type="entry name" value="EPSP_synthase_CS"/>
</dbReference>
<dbReference type="GO" id="GO:0009423">
    <property type="term" value="P:chorismate biosynthetic process"/>
    <property type="evidence" value="ECO:0007669"/>
    <property type="project" value="UniProtKB-UniRule"/>
</dbReference>
<comment type="similarity">
    <text evidence="2 8">Belongs to the EPSP synthase family.</text>
</comment>
<dbReference type="HAMAP" id="MF_00210">
    <property type="entry name" value="EPSP_synth"/>
    <property type="match status" value="1"/>
</dbReference>
<comment type="pathway">
    <text evidence="1 8">Metabolic intermediate biosynthesis; chorismate biosynthesis; chorismate from D-erythrose 4-phosphate and phosphoenolpyruvate: step 6/7.</text>
</comment>
<sequence length="429" mass="45716">MECFEIAPTPRIAAAHAVPGSKSYTNRALVIAALARGTSTLYGALESDDTEVARAALKLLGVTVEQDGSTFVVHGQQGRFSDPQQPLFLGNSGTSTRFFTAMLTVAGLPLTITGNARMQERPIADLLDTLNQLGAEVVSTRGNGCPPVQIGARRLRGGTATISGAISSQFLSAILMAAPYAAEEVTLQVRDTLVSAPYVNLTLDIMAHFGVEAANDGYRLFRIQGQQCYQGHAYQVEGDASSATYFWGLAALLGQSMCVTNIPPTSAQGDVRFLEVLERMGCTVSRGTQLHVTGPAVLRPLGTIDLNALPDAAMTVAVLAAFCEGETRITNVANLRVKETDRLRALATELRKLGVAVIEHPDGLQIQGNPAALHGAEIATYDDHRMAMCFGMAGARLAGMRIQDPECVAKTYPGFWEDLQRVGVPVQQV</sequence>
<proteinExistence type="inferred from homology"/>
<feature type="binding site" evidence="8">
    <location>
        <position position="23"/>
    </location>
    <ligand>
        <name>3-phosphoshikimate</name>
        <dbReference type="ChEBI" id="CHEBI:145989"/>
    </ligand>
</feature>
<keyword evidence="3 8" id="KW-0963">Cytoplasm</keyword>
<feature type="binding site" evidence="8">
    <location>
        <position position="311"/>
    </location>
    <ligand>
        <name>3-phosphoshikimate</name>
        <dbReference type="ChEBI" id="CHEBI:145989"/>
    </ligand>
</feature>
<dbReference type="Proteomes" id="UP000712673">
    <property type="component" value="Unassembled WGS sequence"/>
</dbReference>
<keyword evidence="5 8" id="KW-0808">Transferase</keyword>
<dbReference type="EC" id="2.5.1.19" evidence="8"/>
<dbReference type="Gene3D" id="3.65.10.10">
    <property type="entry name" value="Enolpyruvate transferase domain"/>
    <property type="match status" value="2"/>
</dbReference>
<evidence type="ECO:0000256" key="1">
    <source>
        <dbReference type="ARBA" id="ARBA00004811"/>
    </source>
</evidence>
<feature type="binding site" evidence="8">
    <location>
        <position position="338"/>
    </location>
    <ligand>
        <name>3-phosphoshikimate</name>
        <dbReference type="ChEBI" id="CHEBI:145989"/>
    </ligand>
</feature>
<feature type="binding site" evidence="8">
    <location>
        <position position="342"/>
    </location>
    <ligand>
        <name>phosphoenolpyruvate</name>
        <dbReference type="ChEBI" id="CHEBI:58702"/>
    </ligand>
</feature>
<dbReference type="InterPro" id="IPR036968">
    <property type="entry name" value="Enolpyruvate_Tfrase_sf"/>
</dbReference>
<reference evidence="10" key="1">
    <citation type="submission" date="2019-03" db="EMBL/GenBank/DDBJ databases">
        <title>Lake Tanganyika Metagenome-Assembled Genomes (MAGs).</title>
        <authorList>
            <person name="Tran P."/>
        </authorList>
    </citation>
    <scope>NUCLEOTIDE SEQUENCE</scope>
    <source>
        <strain evidence="10">K_DeepCast_65m_m2_066</strain>
    </source>
</reference>
<dbReference type="PIRSF" id="PIRSF000505">
    <property type="entry name" value="EPSPS"/>
    <property type="match status" value="1"/>
</dbReference>
<evidence type="ECO:0000256" key="7">
    <source>
        <dbReference type="ARBA" id="ARBA00044633"/>
    </source>
</evidence>
<accession>A0A938B4N9</accession>
<dbReference type="GO" id="GO:0005737">
    <property type="term" value="C:cytoplasm"/>
    <property type="evidence" value="ECO:0007669"/>
    <property type="project" value="UniProtKB-SubCell"/>
</dbReference>
<evidence type="ECO:0000256" key="6">
    <source>
        <dbReference type="ARBA" id="ARBA00023141"/>
    </source>
</evidence>
<dbReference type="Pfam" id="PF00275">
    <property type="entry name" value="EPSP_synthase"/>
    <property type="match status" value="1"/>
</dbReference>
<feature type="domain" description="Enolpyruvate transferase" evidence="9">
    <location>
        <begin position="11"/>
        <end position="419"/>
    </location>
</feature>
<keyword evidence="6 8" id="KW-0057">Aromatic amino acid biosynthesis</keyword>
<evidence type="ECO:0000256" key="2">
    <source>
        <dbReference type="ARBA" id="ARBA00009948"/>
    </source>
</evidence>
<dbReference type="EMBL" id="VGLS01000849">
    <property type="protein sequence ID" value="MBM3226274.1"/>
    <property type="molecule type" value="Genomic_DNA"/>
</dbReference>
<evidence type="ECO:0000256" key="8">
    <source>
        <dbReference type="HAMAP-Rule" id="MF_00210"/>
    </source>
</evidence>
<feature type="binding site" evidence="8">
    <location>
        <position position="93"/>
    </location>
    <ligand>
        <name>phosphoenolpyruvate</name>
        <dbReference type="ChEBI" id="CHEBI:58702"/>
    </ligand>
</feature>
<organism evidence="10 11">
    <name type="scientific">Tectimicrobiota bacterium</name>
    <dbReference type="NCBI Taxonomy" id="2528274"/>
    <lineage>
        <taxon>Bacteria</taxon>
        <taxon>Pseudomonadati</taxon>
        <taxon>Nitrospinota/Tectimicrobiota group</taxon>
        <taxon>Candidatus Tectimicrobiota</taxon>
    </lineage>
</organism>
<feature type="binding site" evidence="8">
    <location>
        <position position="168"/>
    </location>
    <ligand>
        <name>3-phosphoshikimate</name>
        <dbReference type="ChEBI" id="CHEBI:145989"/>
    </ligand>
</feature>
<feature type="binding site" evidence="8">
    <location>
        <position position="22"/>
    </location>
    <ligand>
        <name>3-phosphoshikimate</name>
        <dbReference type="ChEBI" id="CHEBI:145989"/>
    </ligand>
</feature>
<name>A0A938B4N9_UNCTE</name>
<evidence type="ECO:0000259" key="9">
    <source>
        <dbReference type="Pfam" id="PF00275"/>
    </source>
</evidence>
<dbReference type="GO" id="GO:0003866">
    <property type="term" value="F:3-phosphoshikimate 1-carboxyvinyltransferase activity"/>
    <property type="evidence" value="ECO:0007669"/>
    <property type="project" value="UniProtKB-UniRule"/>
</dbReference>
<dbReference type="AlphaFoldDB" id="A0A938B4N9"/>
<feature type="active site" description="Proton acceptor" evidence="8">
    <location>
        <position position="311"/>
    </location>
</feature>